<feature type="binding site" evidence="17">
    <location>
        <begin position="414"/>
        <end position="418"/>
    </location>
    <ligand>
        <name>AMP</name>
        <dbReference type="ChEBI" id="CHEBI:456215"/>
    </ligand>
</feature>
<keyword evidence="6 17" id="KW-0547">Nucleotide-binding</keyword>
<comment type="catalytic activity">
    <reaction evidence="2 18 19">
        <text>(6R)-NADPHX = (6S)-NADPHX</text>
        <dbReference type="Rhea" id="RHEA:32227"/>
        <dbReference type="ChEBI" id="CHEBI:64076"/>
        <dbReference type="ChEBI" id="CHEBI:64077"/>
        <dbReference type="EC" id="5.1.99.6"/>
    </reaction>
</comment>
<evidence type="ECO:0000256" key="3">
    <source>
        <dbReference type="ARBA" id="ARBA00006001"/>
    </source>
</evidence>
<feature type="binding site" evidence="17">
    <location>
        <position position="326"/>
    </location>
    <ligand>
        <name>(6S)-NADPHX</name>
        <dbReference type="ChEBI" id="CHEBI:64076"/>
    </ligand>
</feature>
<evidence type="ECO:0000256" key="14">
    <source>
        <dbReference type="ARBA" id="ARBA00025153"/>
    </source>
</evidence>
<comment type="cofactor">
    <cofactor evidence="18 19">
        <name>K(+)</name>
        <dbReference type="ChEBI" id="CHEBI:29103"/>
    </cofactor>
    <text evidence="18 19">Binds 1 potassium ion per subunit.</text>
</comment>
<feature type="binding site" evidence="17">
    <location>
        <position position="443"/>
    </location>
    <ligand>
        <name>(6S)-NADPHX</name>
        <dbReference type="ChEBI" id="CHEBI:64076"/>
    </ligand>
</feature>
<feature type="domain" description="YjeF C-terminal" evidence="20">
    <location>
        <begin position="220"/>
        <end position="502"/>
    </location>
</feature>
<dbReference type="InterPro" id="IPR000631">
    <property type="entry name" value="CARKD"/>
</dbReference>
<keyword evidence="12 17" id="KW-0456">Lyase</keyword>
<comment type="similarity">
    <text evidence="3 19">In the N-terminal section; belongs to the NnrE/AIBP family.</text>
</comment>
<keyword evidence="13" id="KW-0511">Multifunctional enzyme</keyword>
<dbReference type="HAMAP" id="MF_01965">
    <property type="entry name" value="NADHX_dehydratase"/>
    <property type="match status" value="1"/>
</dbReference>
<dbReference type="InterPro" id="IPR029056">
    <property type="entry name" value="Ribokinase-like"/>
</dbReference>
<comment type="similarity">
    <text evidence="18">Belongs to the NnrE/AIBP family.</text>
</comment>
<keyword evidence="7 17" id="KW-0067">ATP-binding</keyword>
<dbReference type="EC" id="5.1.99.6" evidence="19"/>
<evidence type="ECO:0000256" key="6">
    <source>
        <dbReference type="ARBA" id="ARBA00022741"/>
    </source>
</evidence>
<feature type="binding site" evidence="18">
    <location>
        <position position="155"/>
    </location>
    <ligand>
        <name>(6S)-NADPHX</name>
        <dbReference type="ChEBI" id="CHEBI:64076"/>
    </ligand>
</feature>
<evidence type="ECO:0000256" key="2">
    <source>
        <dbReference type="ARBA" id="ARBA00000909"/>
    </source>
</evidence>
<dbReference type="GO" id="GO:0052855">
    <property type="term" value="F:ADP-dependent NAD(P)H-hydrate dehydratase activity"/>
    <property type="evidence" value="ECO:0007669"/>
    <property type="project" value="UniProtKB-UniRule"/>
</dbReference>
<evidence type="ECO:0000256" key="4">
    <source>
        <dbReference type="ARBA" id="ARBA00009524"/>
    </source>
</evidence>
<evidence type="ECO:0000256" key="7">
    <source>
        <dbReference type="ARBA" id="ARBA00022840"/>
    </source>
</evidence>
<comment type="subunit">
    <text evidence="17">Homotetramer.</text>
</comment>
<dbReference type="GO" id="GO:0005524">
    <property type="term" value="F:ATP binding"/>
    <property type="evidence" value="ECO:0007669"/>
    <property type="project" value="UniProtKB-UniRule"/>
</dbReference>
<comment type="catalytic activity">
    <reaction evidence="1 18 19">
        <text>(6R)-NADHX = (6S)-NADHX</text>
        <dbReference type="Rhea" id="RHEA:32215"/>
        <dbReference type="ChEBI" id="CHEBI:64074"/>
        <dbReference type="ChEBI" id="CHEBI:64075"/>
        <dbReference type="EC" id="5.1.99.6"/>
    </reaction>
</comment>
<comment type="caution">
    <text evidence="22">The sequence shown here is derived from an EMBL/GenBank/DDBJ whole genome shotgun (WGS) entry which is preliminary data.</text>
</comment>
<evidence type="ECO:0000256" key="15">
    <source>
        <dbReference type="ARBA" id="ARBA00048238"/>
    </source>
</evidence>
<dbReference type="PANTHER" id="PTHR12592:SF0">
    <property type="entry name" value="ATP-DEPENDENT (S)-NAD(P)H-HYDRATE DEHYDRATASE"/>
    <property type="match status" value="1"/>
</dbReference>
<dbReference type="GO" id="GO:0046496">
    <property type="term" value="P:nicotinamide nucleotide metabolic process"/>
    <property type="evidence" value="ECO:0007669"/>
    <property type="project" value="UniProtKB-UniRule"/>
</dbReference>
<keyword evidence="10 17" id="KW-0520">NAD</keyword>
<gene>
    <name evidence="18" type="primary">nnrE</name>
    <name evidence="17" type="synonym">nnrD</name>
    <name evidence="22" type="ORF">IAD23_04335</name>
</gene>
<evidence type="ECO:0000259" key="20">
    <source>
        <dbReference type="PROSITE" id="PS51383"/>
    </source>
</evidence>
<dbReference type="PROSITE" id="PS51385">
    <property type="entry name" value="YJEF_N"/>
    <property type="match status" value="1"/>
</dbReference>
<dbReference type="EC" id="4.2.1.136" evidence="19"/>
<evidence type="ECO:0000256" key="9">
    <source>
        <dbReference type="ARBA" id="ARBA00022958"/>
    </source>
</evidence>
<accession>A0A9D1MUQ8</accession>
<reference evidence="22" key="2">
    <citation type="journal article" date="2021" name="PeerJ">
        <title>Extensive microbial diversity within the chicken gut microbiome revealed by metagenomics and culture.</title>
        <authorList>
            <person name="Gilroy R."/>
            <person name="Ravi A."/>
            <person name="Getino M."/>
            <person name="Pursley I."/>
            <person name="Horton D.L."/>
            <person name="Alikhan N.F."/>
            <person name="Baker D."/>
            <person name="Gharbi K."/>
            <person name="Hall N."/>
            <person name="Watson M."/>
            <person name="Adriaenssens E.M."/>
            <person name="Foster-Nyarko E."/>
            <person name="Jarju S."/>
            <person name="Secka A."/>
            <person name="Antonio M."/>
            <person name="Oren A."/>
            <person name="Chaudhuri R.R."/>
            <person name="La Ragione R."/>
            <person name="Hildebrand F."/>
            <person name="Pallen M.J."/>
        </authorList>
    </citation>
    <scope>NUCLEOTIDE SEQUENCE</scope>
    <source>
        <strain evidence="22">CHK176-6737</strain>
    </source>
</reference>
<dbReference type="PIRSF" id="PIRSF017184">
    <property type="entry name" value="Nnr"/>
    <property type="match status" value="1"/>
</dbReference>
<feature type="binding site" evidence="18">
    <location>
        <position position="60"/>
    </location>
    <ligand>
        <name>K(+)</name>
        <dbReference type="ChEBI" id="CHEBI:29103"/>
    </ligand>
</feature>
<dbReference type="AlphaFoldDB" id="A0A9D1MUQ8"/>
<reference evidence="22" key="1">
    <citation type="submission" date="2020-10" db="EMBL/GenBank/DDBJ databases">
        <authorList>
            <person name="Gilroy R."/>
        </authorList>
    </citation>
    <scope>NUCLEOTIDE SEQUENCE</scope>
    <source>
        <strain evidence="22">CHK176-6737</strain>
    </source>
</reference>
<evidence type="ECO:0000256" key="19">
    <source>
        <dbReference type="PIRNR" id="PIRNR017184"/>
    </source>
</evidence>
<feature type="binding site" evidence="18">
    <location>
        <begin position="126"/>
        <end position="132"/>
    </location>
    <ligand>
        <name>(6S)-NADPHX</name>
        <dbReference type="ChEBI" id="CHEBI:64076"/>
    </ligand>
</feature>
<dbReference type="HAMAP" id="MF_01966">
    <property type="entry name" value="NADHX_epimerase"/>
    <property type="match status" value="1"/>
</dbReference>
<proteinExistence type="inferred from homology"/>
<evidence type="ECO:0000313" key="22">
    <source>
        <dbReference type="EMBL" id="HIU69166.1"/>
    </source>
</evidence>
<name>A0A9D1MUQ8_9FIRM</name>
<evidence type="ECO:0000256" key="13">
    <source>
        <dbReference type="ARBA" id="ARBA00023268"/>
    </source>
</evidence>
<keyword evidence="5 18" id="KW-0479">Metal-binding</keyword>
<keyword evidence="9 18" id="KW-0630">Potassium</keyword>
<dbReference type="EMBL" id="DVNM01000023">
    <property type="protein sequence ID" value="HIU69166.1"/>
    <property type="molecule type" value="Genomic_DNA"/>
</dbReference>
<comment type="catalytic activity">
    <reaction evidence="16 17 19">
        <text>(6S)-NADPHX + ADP = AMP + phosphate + NADPH + H(+)</text>
        <dbReference type="Rhea" id="RHEA:32235"/>
        <dbReference type="ChEBI" id="CHEBI:15378"/>
        <dbReference type="ChEBI" id="CHEBI:43474"/>
        <dbReference type="ChEBI" id="CHEBI:57783"/>
        <dbReference type="ChEBI" id="CHEBI:64076"/>
        <dbReference type="ChEBI" id="CHEBI:456215"/>
        <dbReference type="ChEBI" id="CHEBI:456216"/>
        <dbReference type="EC" id="4.2.1.136"/>
    </reaction>
</comment>
<comment type="function">
    <text evidence="18">Catalyzes the epimerization of the S- and R-forms of NAD(P)HX, a damaged form of NAD(P)H that is a result of enzymatic or heat-dependent hydration. This is a prerequisite for the S-specific NAD(P)H-hydrate dehydratase to allow the repair of both epimers of NAD(P)HX.</text>
</comment>
<comment type="catalytic activity">
    <reaction evidence="15 17 19">
        <text>(6S)-NADHX + ADP = AMP + phosphate + NADH + H(+)</text>
        <dbReference type="Rhea" id="RHEA:32223"/>
        <dbReference type="ChEBI" id="CHEBI:15378"/>
        <dbReference type="ChEBI" id="CHEBI:43474"/>
        <dbReference type="ChEBI" id="CHEBI:57945"/>
        <dbReference type="ChEBI" id="CHEBI:64074"/>
        <dbReference type="ChEBI" id="CHEBI:456215"/>
        <dbReference type="ChEBI" id="CHEBI:456216"/>
        <dbReference type="EC" id="4.2.1.136"/>
    </reaction>
</comment>
<dbReference type="InterPro" id="IPR030677">
    <property type="entry name" value="Nnr"/>
</dbReference>
<dbReference type="Gene3D" id="3.40.50.10260">
    <property type="entry name" value="YjeF N-terminal domain"/>
    <property type="match status" value="1"/>
</dbReference>
<dbReference type="CDD" id="cd01171">
    <property type="entry name" value="YXKO-related"/>
    <property type="match status" value="1"/>
</dbReference>
<evidence type="ECO:0000256" key="16">
    <source>
        <dbReference type="ARBA" id="ARBA00049209"/>
    </source>
</evidence>
<dbReference type="Pfam" id="PF01256">
    <property type="entry name" value="Carb_kinase"/>
    <property type="match status" value="1"/>
</dbReference>
<feature type="binding site" evidence="18">
    <location>
        <position position="158"/>
    </location>
    <ligand>
        <name>K(+)</name>
        <dbReference type="ChEBI" id="CHEBI:29103"/>
    </ligand>
</feature>
<dbReference type="GO" id="GO:0046872">
    <property type="term" value="F:metal ion binding"/>
    <property type="evidence" value="ECO:0007669"/>
    <property type="project" value="UniProtKB-UniRule"/>
</dbReference>
<evidence type="ECO:0000259" key="21">
    <source>
        <dbReference type="PROSITE" id="PS51385"/>
    </source>
</evidence>
<dbReference type="SUPFAM" id="SSF64153">
    <property type="entry name" value="YjeF N-terminal domain-like"/>
    <property type="match status" value="1"/>
</dbReference>
<sequence>MRILTAQQTREAEAVAFEKYSTEAQLMLAAGTQCFHAMQKKYGKALEKAVVAVVCGNGKNAGDGFVMARLLHEKCGCSVTVILADKAPTIAEPLQYFQAMGEEVLVKQLESIDSIDADFIVDCIFGIGFHGEARPPFDRAFQLVNDSRAKVVAVDIPSGVNADDGSVGHICVQADLTVAVSTLKYGHVLPPGNAFCGEVRVVDIGIPQDCYSGDYAFTSSSRDIRRLFRPRSKNANKGTFGHQLNICSSRNMTGAGILCARGALRSGVGLLKCAFPKSCYPAYAANLPEALMLPLSENEHKTLSIGCINALEQTLDWADSIVLGCGLDINEDTQVIVSTVLKDAKCPVILDADGINILSAGIDLLEHISTPFVLTPHPGEMARLAGISIAEVQADRIGTAKRMAQKTGAVVVLKGANTVVTDGERVYINMTGNPGMAKAGMGDLLAGMIGAFAAQKMDLFAAAQAAVYIHGLCGDITARELSQRGMTVSDMAQLLGALMSEFE</sequence>
<dbReference type="PANTHER" id="PTHR12592">
    <property type="entry name" value="ATP-DEPENDENT (S)-NAD(P)H-HYDRATE DEHYDRATASE FAMILY MEMBER"/>
    <property type="match status" value="1"/>
</dbReference>
<evidence type="ECO:0000256" key="5">
    <source>
        <dbReference type="ARBA" id="ARBA00022723"/>
    </source>
</evidence>
<comment type="similarity">
    <text evidence="4 19">In the C-terminal section; belongs to the NnrD/CARKD family.</text>
</comment>
<dbReference type="GO" id="GO:0110051">
    <property type="term" value="P:metabolite repair"/>
    <property type="evidence" value="ECO:0007669"/>
    <property type="project" value="TreeGrafter"/>
</dbReference>
<evidence type="ECO:0000256" key="17">
    <source>
        <dbReference type="HAMAP-Rule" id="MF_01965"/>
    </source>
</evidence>
<dbReference type="PROSITE" id="PS51383">
    <property type="entry name" value="YJEF_C_3"/>
    <property type="match status" value="1"/>
</dbReference>
<evidence type="ECO:0000256" key="1">
    <source>
        <dbReference type="ARBA" id="ARBA00000013"/>
    </source>
</evidence>
<protein>
    <recommendedName>
        <fullName evidence="19">Bifunctional NAD(P)H-hydrate repair enzyme</fullName>
    </recommendedName>
    <alternativeName>
        <fullName evidence="19">Nicotinamide nucleotide repair protein</fullName>
    </alternativeName>
    <domain>
        <recommendedName>
            <fullName evidence="19">ADP-dependent (S)-NAD(P)H-hydrate dehydratase</fullName>
            <ecNumber evidence="19">4.2.1.136</ecNumber>
        </recommendedName>
        <alternativeName>
            <fullName evidence="19">ADP-dependent NAD(P)HX dehydratase</fullName>
        </alternativeName>
    </domain>
    <domain>
        <recommendedName>
            <fullName evidence="19">NAD(P)H-hydrate epimerase</fullName>
            <ecNumber evidence="19">5.1.99.6</ecNumber>
        </recommendedName>
    </domain>
</protein>
<feature type="binding site" evidence="17">
    <location>
        <position position="255"/>
    </location>
    <ligand>
        <name>(6S)-NADPHX</name>
        <dbReference type="ChEBI" id="CHEBI:64076"/>
    </ligand>
</feature>
<dbReference type="GO" id="GO:0052856">
    <property type="term" value="F:NAD(P)HX epimerase activity"/>
    <property type="evidence" value="ECO:0007669"/>
    <property type="project" value="UniProtKB-UniRule"/>
</dbReference>
<feature type="domain" description="YjeF N-terminal" evidence="21">
    <location>
        <begin position="9"/>
        <end position="212"/>
    </location>
</feature>
<dbReference type="InterPro" id="IPR004443">
    <property type="entry name" value="YjeF_N_dom"/>
</dbReference>
<evidence type="ECO:0000256" key="10">
    <source>
        <dbReference type="ARBA" id="ARBA00023027"/>
    </source>
</evidence>
<dbReference type="NCBIfam" id="TIGR00196">
    <property type="entry name" value="yjeF_cterm"/>
    <property type="match status" value="1"/>
</dbReference>
<evidence type="ECO:0000256" key="18">
    <source>
        <dbReference type="HAMAP-Rule" id="MF_01966"/>
    </source>
</evidence>
<feature type="binding site" evidence="17">
    <location>
        <position position="442"/>
    </location>
    <ligand>
        <name>AMP</name>
        <dbReference type="ChEBI" id="CHEBI:456215"/>
    </ligand>
</feature>
<evidence type="ECO:0000313" key="23">
    <source>
        <dbReference type="Proteomes" id="UP000824125"/>
    </source>
</evidence>
<dbReference type="Proteomes" id="UP000824125">
    <property type="component" value="Unassembled WGS sequence"/>
</dbReference>
<organism evidence="22 23">
    <name type="scientific">Candidatus Scybalenecus merdavium</name>
    <dbReference type="NCBI Taxonomy" id="2840939"/>
    <lineage>
        <taxon>Bacteria</taxon>
        <taxon>Bacillati</taxon>
        <taxon>Bacillota</taxon>
        <taxon>Clostridia</taxon>
        <taxon>Eubacteriales</taxon>
        <taxon>Oscillospiraceae</taxon>
        <taxon>Oscillospiraceae incertae sedis</taxon>
        <taxon>Candidatus Scybalenecus</taxon>
    </lineage>
</organism>
<feature type="binding site" evidence="18">
    <location>
        <position position="122"/>
    </location>
    <ligand>
        <name>K(+)</name>
        <dbReference type="ChEBI" id="CHEBI:29103"/>
    </ligand>
</feature>
<keyword evidence="8 17" id="KW-0521">NADP</keyword>
<dbReference type="Gene3D" id="3.40.1190.20">
    <property type="match status" value="1"/>
</dbReference>
<evidence type="ECO:0000256" key="8">
    <source>
        <dbReference type="ARBA" id="ARBA00022857"/>
    </source>
</evidence>
<keyword evidence="11 18" id="KW-0413">Isomerase</keyword>
<dbReference type="NCBIfam" id="TIGR00197">
    <property type="entry name" value="yjeF_nterm"/>
    <property type="match status" value="1"/>
</dbReference>
<comment type="caution">
    <text evidence="18">Lacks conserved residue(s) required for the propagation of feature annotation.</text>
</comment>
<comment type="similarity">
    <text evidence="17">Belongs to the NnrD/CARKD family.</text>
</comment>
<dbReference type="Pfam" id="PF03853">
    <property type="entry name" value="YjeF_N"/>
    <property type="match status" value="1"/>
</dbReference>
<comment type="function">
    <text evidence="17">Catalyzes the dehydration of the S-form of NAD(P)HX at the expense of ADP, which is converted to AMP. Together with NAD(P)HX epimerase, which catalyzes the epimerization of the S- and R-forms, the enzyme allows the repair of both epimers of NAD(P)HX, a damaged form of NAD(P)H that is a result of enzymatic or heat-dependent hydration.</text>
</comment>
<comment type="function">
    <text evidence="14 19">Bifunctional enzyme that catalyzes the epimerization of the S- and R-forms of NAD(P)HX and the dehydration of the S-form of NAD(P)HX at the expense of ADP, which is converted to AMP. This allows the repair of both epimers of NAD(P)HX, a damaged form of NAD(P)H that is a result of enzymatic or heat-dependent hydration.</text>
</comment>
<feature type="binding site" evidence="17">
    <location>
        <position position="377"/>
    </location>
    <ligand>
        <name>(6S)-NADPHX</name>
        <dbReference type="ChEBI" id="CHEBI:64076"/>
    </ligand>
</feature>
<evidence type="ECO:0000256" key="12">
    <source>
        <dbReference type="ARBA" id="ARBA00023239"/>
    </source>
</evidence>
<comment type="cofactor">
    <cofactor evidence="17">
        <name>Mg(2+)</name>
        <dbReference type="ChEBI" id="CHEBI:18420"/>
    </cofactor>
</comment>
<dbReference type="InterPro" id="IPR036652">
    <property type="entry name" value="YjeF_N_dom_sf"/>
</dbReference>
<dbReference type="SUPFAM" id="SSF53613">
    <property type="entry name" value="Ribokinase-like"/>
    <property type="match status" value="1"/>
</dbReference>
<evidence type="ECO:0000256" key="11">
    <source>
        <dbReference type="ARBA" id="ARBA00023235"/>
    </source>
</evidence>